<comment type="caution">
    <text evidence="7">The sequence shown here is derived from an EMBL/GenBank/DDBJ whole genome shotgun (WGS) entry which is preliminary data.</text>
</comment>
<feature type="region of interest" description="Disordered" evidence="5">
    <location>
        <begin position="1"/>
        <end position="25"/>
    </location>
</feature>
<evidence type="ECO:0000256" key="1">
    <source>
        <dbReference type="ARBA" id="ARBA00010393"/>
    </source>
</evidence>
<evidence type="ECO:0000256" key="5">
    <source>
        <dbReference type="SAM" id="MobiDB-lite"/>
    </source>
</evidence>
<dbReference type="PANTHER" id="PTHR30473:SF2">
    <property type="entry name" value="PIN DOMAIN-CONTAINING PROTEIN"/>
    <property type="match status" value="1"/>
</dbReference>
<sequence length="483" mass="53744">MEERAATLHSVTAASQSRLHHEPEHRPKAYVLDTNVLIHDPNSLMNFEEHRVVIPMTVLEELDRLKTGKSHTAADCRAAIRLIDRVIGKASPAEVEAGIPIQRGENHHQGTLTVLMPQSGLTPPCLPEHLNDNRIINDVVAMIAADPDRHYVLVTKDINMRLKARACGIDSEDYHNDQLVSDIRQLNQGYFMMEGSFWDRVDAVETEQHGAETLHRLSHGLLIGDILGEEVYPNQFILDEQGFVGRIMSVEAGVVTLRHYSEQTLMDQQAWGLRPMNIQQAVALHLLLDPDIHLVTLTGAAGSGKTILALAAAIEMTVEQKRFNKIIATRSTPPLAEEHGFLPGTEEEKMDPWLGAINDNIEALHLNDENPSGSIQYVKEKANIQFKAMNYIRGRSFQKSLILIDESQNLTPHQMKAIVTRAGEGSKVVCLGNLAQIDTPYLSPTSSGLTYMTERFKHFAHGGSVQLNGVPRSLLAEYAETWL</sequence>
<dbReference type="GO" id="GO:0005524">
    <property type="term" value="F:ATP binding"/>
    <property type="evidence" value="ECO:0007669"/>
    <property type="project" value="UniProtKB-KW"/>
</dbReference>
<evidence type="ECO:0000256" key="2">
    <source>
        <dbReference type="ARBA" id="ARBA00022741"/>
    </source>
</evidence>
<dbReference type="SUPFAM" id="SSF52540">
    <property type="entry name" value="P-loop containing nucleoside triphosphate hydrolases"/>
    <property type="match status" value="1"/>
</dbReference>
<keyword evidence="8" id="KW-1185">Reference proteome</keyword>
<evidence type="ECO:0000313" key="7">
    <source>
        <dbReference type="EMBL" id="MCE7508989.1"/>
    </source>
</evidence>
<dbReference type="Gene3D" id="3.40.50.1010">
    <property type="entry name" value="5'-nuclease"/>
    <property type="match status" value="1"/>
</dbReference>
<dbReference type="InterPro" id="IPR051451">
    <property type="entry name" value="PhoH2-like"/>
</dbReference>
<protein>
    <submittedName>
        <fullName evidence="7">PhoH family protein</fullName>
    </submittedName>
</protein>
<keyword evidence="3" id="KW-0067">ATP-binding</keyword>
<dbReference type="Gene3D" id="3.40.50.300">
    <property type="entry name" value="P-loop containing nucleotide triphosphate hydrolases"/>
    <property type="match status" value="1"/>
</dbReference>
<evidence type="ECO:0000256" key="3">
    <source>
        <dbReference type="ARBA" id="ARBA00022840"/>
    </source>
</evidence>
<evidence type="ECO:0000256" key="4">
    <source>
        <dbReference type="ARBA" id="ARBA00046345"/>
    </source>
</evidence>
<reference evidence="7" key="1">
    <citation type="submission" date="2022-01" db="EMBL/GenBank/DDBJ databases">
        <authorList>
            <person name="Karlyshev A.V."/>
            <person name="Jaspars M."/>
        </authorList>
    </citation>
    <scope>NUCLEOTIDE SEQUENCE</scope>
    <source>
        <strain evidence="7">AGSA3-2</strain>
    </source>
</reference>
<dbReference type="Pfam" id="PF13638">
    <property type="entry name" value="PIN_4"/>
    <property type="match status" value="1"/>
</dbReference>
<dbReference type="InterPro" id="IPR002716">
    <property type="entry name" value="PIN_dom"/>
</dbReference>
<dbReference type="PANTHER" id="PTHR30473">
    <property type="entry name" value="PROTEIN PHOH"/>
    <property type="match status" value="1"/>
</dbReference>
<dbReference type="RefSeq" id="WP_233916934.1">
    <property type="nucleotide sequence ID" value="NZ_JAJVKS010000002.1"/>
</dbReference>
<comment type="similarity">
    <text evidence="4">In the N-terminal section; belongs to the PINc/VapC protein family.</text>
</comment>
<gene>
    <name evidence="7" type="ORF">LZG35_10100</name>
</gene>
<dbReference type="GO" id="GO:0005829">
    <property type="term" value="C:cytosol"/>
    <property type="evidence" value="ECO:0007669"/>
    <property type="project" value="TreeGrafter"/>
</dbReference>
<feature type="domain" description="PIN" evidence="6">
    <location>
        <begin position="28"/>
        <end position="162"/>
    </location>
</feature>
<evidence type="ECO:0000259" key="6">
    <source>
        <dbReference type="SMART" id="SM00670"/>
    </source>
</evidence>
<organism evidence="7 8">
    <name type="scientific">Alloalcanivorax xenomutans</name>
    <dbReference type="NCBI Taxonomy" id="1094342"/>
    <lineage>
        <taxon>Bacteria</taxon>
        <taxon>Pseudomonadati</taxon>
        <taxon>Pseudomonadota</taxon>
        <taxon>Gammaproteobacteria</taxon>
        <taxon>Oceanospirillales</taxon>
        <taxon>Alcanivoracaceae</taxon>
        <taxon>Alloalcanivorax</taxon>
    </lineage>
</organism>
<dbReference type="Proteomes" id="UP001107961">
    <property type="component" value="Unassembled WGS sequence"/>
</dbReference>
<dbReference type="InterPro" id="IPR027417">
    <property type="entry name" value="P-loop_NTPase"/>
</dbReference>
<keyword evidence="2" id="KW-0547">Nucleotide-binding</keyword>
<dbReference type="InterPro" id="IPR029060">
    <property type="entry name" value="PIN-like_dom_sf"/>
</dbReference>
<dbReference type="InterPro" id="IPR003714">
    <property type="entry name" value="PhoH"/>
</dbReference>
<dbReference type="SMART" id="SM00670">
    <property type="entry name" value="PINc"/>
    <property type="match status" value="1"/>
</dbReference>
<dbReference type="FunFam" id="3.40.50.300:FF:000013">
    <property type="entry name" value="PhoH family ATPase"/>
    <property type="match status" value="1"/>
</dbReference>
<dbReference type="EMBL" id="JAJVKT010000010">
    <property type="protein sequence ID" value="MCE7508989.1"/>
    <property type="molecule type" value="Genomic_DNA"/>
</dbReference>
<name>A0A9Q3W4S5_9GAMM</name>
<evidence type="ECO:0000313" key="8">
    <source>
        <dbReference type="Proteomes" id="UP001107961"/>
    </source>
</evidence>
<dbReference type="SUPFAM" id="SSF88723">
    <property type="entry name" value="PIN domain-like"/>
    <property type="match status" value="1"/>
</dbReference>
<comment type="similarity">
    <text evidence="1">Belongs to the PhoH family.</text>
</comment>
<accession>A0A9Q3W4S5</accession>
<dbReference type="CDD" id="cd09883">
    <property type="entry name" value="PIN_VapC_PhoHL-ATPase"/>
    <property type="match status" value="1"/>
</dbReference>
<dbReference type="Pfam" id="PF02562">
    <property type="entry name" value="PhoH"/>
    <property type="match status" value="1"/>
</dbReference>
<proteinExistence type="inferred from homology"/>
<dbReference type="AlphaFoldDB" id="A0A9Q3W4S5"/>